<dbReference type="PANTHER" id="PTHR34823">
    <property type="entry name" value="GLCNAC-BINDING PROTEIN A"/>
    <property type="match status" value="1"/>
</dbReference>
<dbReference type="RefSeq" id="WP_394510961.1">
    <property type="nucleotide sequence ID" value="NZ_JBIGHX010000003.1"/>
</dbReference>
<dbReference type="PANTHER" id="PTHR34823:SF1">
    <property type="entry name" value="CHITIN-BINDING TYPE-4 DOMAIN-CONTAINING PROTEIN"/>
    <property type="match status" value="1"/>
</dbReference>
<organism evidence="7 8">
    <name type="scientific">Pelomonas lactea</name>
    <dbReference type="NCBI Taxonomy" id="3299030"/>
    <lineage>
        <taxon>Bacteria</taxon>
        <taxon>Pseudomonadati</taxon>
        <taxon>Pseudomonadota</taxon>
        <taxon>Betaproteobacteria</taxon>
        <taxon>Burkholderiales</taxon>
        <taxon>Sphaerotilaceae</taxon>
        <taxon>Roseateles</taxon>
    </lineage>
</organism>
<name>A0ABW7GJG8_9BURK</name>
<reference evidence="7 8" key="1">
    <citation type="submission" date="2024-08" db="EMBL/GenBank/DDBJ databases">
        <authorList>
            <person name="Lu H."/>
        </authorList>
    </citation>
    <scope>NUCLEOTIDE SEQUENCE [LARGE SCALE GENOMIC DNA]</scope>
    <source>
        <strain evidence="7 8">DXS20W</strain>
    </source>
</reference>
<accession>A0ABW7GJG8</accession>
<dbReference type="InterPro" id="IPR014756">
    <property type="entry name" value="Ig_E-set"/>
</dbReference>
<dbReference type="Pfam" id="PF03067">
    <property type="entry name" value="LPMO_10"/>
    <property type="match status" value="1"/>
</dbReference>
<protein>
    <submittedName>
        <fullName evidence="7">N-acetylglucosamine-binding protein GbpA</fullName>
    </submittedName>
</protein>
<evidence type="ECO:0000256" key="2">
    <source>
        <dbReference type="ARBA" id="ARBA00022669"/>
    </source>
</evidence>
<dbReference type="InterPro" id="IPR041029">
    <property type="entry name" value="GbpA_2"/>
</dbReference>
<dbReference type="NCBIfam" id="NF009690">
    <property type="entry name" value="PRK13211.1"/>
    <property type="match status" value="1"/>
</dbReference>
<keyword evidence="8" id="KW-1185">Reference proteome</keyword>
<dbReference type="CDD" id="cd21177">
    <property type="entry name" value="LPMO_AA10"/>
    <property type="match status" value="1"/>
</dbReference>
<evidence type="ECO:0000256" key="1">
    <source>
        <dbReference type="ARBA" id="ARBA00022525"/>
    </source>
</evidence>
<feature type="domain" description="Chitin-binding type-4" evidence="5">
    <location>
        <begin position="23"/>
        <end position="187"/>
    </location>
</feature>
<feature type="domain" description="N-acetylglucosamine binding protein A" evidence="6">
    <location>
        <begin position="198"/>
        <end position="296"/>
    </location>
</feature>
<dbReference type="Gene3D" id="2.60.40.2550">
    <property type="match status" value="1"/>
</dbReference>
<dbReference type="Gene3D" id="2.70.50.50">
    <property type="entry name" value="chitin-binding protein cbp21"/>
    <property type="match status" value="1"/>
</dbReference>
<proteinExistence type="predicted"/>
<comment type="caution">
    <text evidence="7">The sequence shown here is derived from an EMBL/GenBank/DDBJ whole genome shotgun (WGS) entry which is preliminary data.</text>
</comment>
<keyword evidence="2" id="KW-0147">Chitin-binding</keyword>
<keyword evidence="1" id="KW-0964">Secreted</keyword>
<dbReference type="Proteomes" id="UP001606302">
    <property type="component" value="Unassembled WGS sequence"/>
</dbReference>
<dbReference type="InterPro" id="IPR004302">
    <property type="entry name" value="Cellulose/chitin-bd_N"/>
</dbReference>
<dbReference type="InterPro" id="IPR051024">
    <property type="entry name" value="GlcNAc_Chitin_IntDeg"/>
</dbReference>
<feature type="chain" id="PRO_5046952841" evidence="4">
    <location>
        <begin position="20"/>
        <end position="470"/>
    </location>
</feature>
<evidence type="ECO:0000313" key="8">
    <source>
        <dbReference type="Proteomes" id="UP001606302"/>
    </source>
</evidence>
<dbReference type="Pfam" id="PF18416">
    <property type="entry name" value="GbpA_2"/>
    <property type="match status" value="1"/>
</dbReference>
<keyword evidence="3 4" id="KW-0732">Signal</keyword>
<evidence type="ECO:0000256" key="4">
    <source>
        <dbReference type="SAM" id="SignalP"/>
    </source>
</evidence>
<evidence type="ECO:0000259" key="5">
    <source>
        <dbReference type="Pfam" id="PF03067"/>
    </source>
</evidence>
<dbReference type="EMBL" id="JBIGHX010000003">
    <property type="protein sequence ID" value="MFG6462089.1"/>
    <property type="molecule type" value="Genomic_DNA"/>
</dbReference>
<evidence type="ECO:0000259" key="6">
    <source>
        <dbReference type="Pfam" id="PF18416"/>
    </source>
</evidence>
<feature type="signal peptide" evidence="4">
    <location>
        <begin position="1"/>
        <end position="19"/>
    </location>
</feature>
<dbReference type="SUPFAM" id="SSF81296">
    <property type="entry name" value="E set domains"/>
    <property type="match status" value="1"/>
</dbReference>
<gene>
    <name evidence="7" type="primary">gbpA</name>
    <name evidence="7" type="ORF">ACG04Q_10960</name>
</gene>
<dbReference type="Gene3D" id="3.30.70.2150">
    <property type="match status" value="1"/>
</dbReference>
<sequence length="470" mass="49687">MNGSRSLLLAGAGFMVASAAWSHGYVSNPPSRSILCKEGGNSGCGAVQYEPQSLEYTSGWPTGGPADGKIASANNASFGNLDEQTSTRWKKTSVKAGVTPITWTFTANHATRNFRYYITRADWNPNVKLSRASFESTPFCTHDGGGKQPPKVLTHNCSLPARSGYQIILAVWEVSDTVNSFYNTLDIVYDGNPPPVTWAAKGTIYPSVDLSAGDKVSTRVFGAAGELAQYKTQISIANVNDGLRNNWAYNLASRINAEQTVLRAGQKAADGSISPAYGQNEVYVRSDSGLERVEIQVDKAPAGNVDLLVSGLSSEYTIPASGPLSISLNVTAVGELDVAATLLDAAGTNKGQATAALNNSGQTLVVPVNQPAAGTYSMVVKGTPRAGGTVLQKTYAVTLKAGGGTSPSYDYVFPNGLASYKGGTKVLASNGKVYECKPFPYEGWCRVWSSSNNAYEPGVGANWQDAWIAR</sequence>
<evidence type="ECO:0000256" key="3">
    <source>
        <dbReference type="ARBA" id="ARBA00022729"/>
    </source>
</evidence>
<evidence type="ECO:0000313" key="7">
    <source>
        <dbReference type="EMBL" id="MFG6462089.1"/>
    </source>
</evidence>